<keyword evidence="1" id="KW-1133">Transmembrane helix</keyword>
<reference evidence="2" key="3">
    <citation type="submission" date="2023-05" db="EMBL/GenBank/DDBJ databases">
        <authorList>
            <person name="Smith C.H."/>
        </authorList>
    </citation>
    <scope>NUCLEOTIDE SEQUENCE</scope>
    <source>
        <strain evidence="2">CHS0354</strain>
        <tissue evidence="2">Mantle</tissue>
    </source>
</reference>
<dbReference type="Proteomes" id="UP001195483">
    <property type="component" value="Unassembled WGS sequence"/>
</dbReference>
<dbReference type="SUPFAM" id="SSF52540">
    <property type="entry name" value="P-loop containing nucleoside triphosphate hydrolases"/>
    <property type="match status" value="1"/>
</dbReference>
<protein>
    <recommendedName>
        <fullName evidence="4">G domain-containing protein</fullName>
    </recommendedName>
</protein>
<evidence type="ECO:0000313" key="2">
    <source>
        <dbReference type="EMBL" id="KAK3585098.1"/>
    </source>
</evidence>
<evidence type="ECO:0008006" key="4">
    <source>
        <dbReference type="Google" id="ProtNLM"/>
    </source>
</evidence>
<evidence type="ECO:0000313" key="3">
    <source>
        <dbReference type="Proteomes" id="UP001195483"/>
    </source>
</evidence>
<proteinExistence type="predicted"/>
<name>A0AAE0S4V2_9BIVA</name>
<dbReference type="CDD" id="cd00882">
    <property type="entry name" value="Ras_like_GTPase"/>
    <property type="match status" value="1"/>
</dbReference>
<dbReference type="InterPro" id="IPR027417">
    <property type="entry name" value="P-loop_NTPase"/>
</dbReference>
<sequence>MSDDRVEDLLPLPDYIKERKELLRRKKSCIQEIIQLCGTEPPLNVCVIGTYGAGKSSFINTIAAALSGKRWREYAGIGDYGGKRGVTTYVQRFSRCCQEKNARFAGKSLPNLIDIPGIQEDGSVPAEELLRIFFFGKLGHGDGLKEAIDYYSEHGIEGLKDKYSQNTKDENVYKISRIIFVASARQNLPENLIKSVVNAAQPIGSGRDRYKRTVPIFGVLTHAGPVERKADGDLENAEKQFMQSLGISRHRLLLCSNYCDDIDGTYRTEDVIPELDVPVLEFLVQVFDRSLSVLHDDETYKETQQRASCHDMLLPSDTKEQHGRAATVTPWYLTRTYITVIAVLFLAIMYTLLTKKG</sequence>
<dbReference type="EMBL" id="JAEAOA010000324">
    <property type="protein sequence ID" value="KAK3585098.1"/>
    <property type="molecule type" value="Genomic_DNA"/>
</dbReference>
<accession>A0AAE0S4V2</accession>
<comment type="caution">
    <text evidence="2">The sequence shown here is derived from an EMBL/GenBank/DDBJ whole genome shotgun (WGS) entry which is preliminary data.</text>
</comment>
<keyword evidence="1" id="KW-0812">Transmembrane</keyword>
<organism evidence="2 3">
    <name type="scientific">Potamilus streckersoni</name>
    <dbReference type="NCBI Taxonomy" id="2493646"/>
    <lineage>
        <taxon>Eukaryota</taxon>
        <taxon>Metazoa</taxon>
        <taxon>Spiralia</taxon>
        <taxon>Lophotrochozoa</taxon>
        <taxon>Mollusca</taxon>
        <taxon>Bivalvia</taxon>
        <taxon>Autobranchia</taxon>
        <taxon>Heteroconchia</taxon>
        <taxon>Palaeoheterodonta</taxon>
        <taxon>Unionida</taxon>
        <taxon>Unionoidea</taxon>
        <taxon>Unionidae</taxon>
        <taxon>Ambleminae</taxon>
        <taxon>Lampsilini</taxon>
        <taxon>Potamilus</taxon>
    </lineage>
</organism>
<keyword evidence="3" id="KW-1185">Reference proteome</keyword>
<feature type="transmembrane region" description="Helical" evidence="1">
    <location>
        <begin position="331"/>
        <end position="353"/>
    </location>
</feature>
<gene>
    <name evidence="2" type="ORF">CHS0354_004289</name>
</gene>
<keyword evidence="1" id="KW-0472">Membrane</keyword>
<evidence type="ECO:0000256" key="1">
    <source>
        <dbReference type="SAM" id="Phobius"/>
    </source>
</evidence>
<dbReference type="AlphaFoldDB" id="A0AAE0S4V2"/>
<dbReference type="Gene3D" id="3.40.50.300">
    <property type="entry name" value="P-loop containing nucleotide triphosphate hydrolases"/>
    <property type="match status" value="1"/>
</dbReference>
<reference evidence="2" key="1">
    <citation type="journal article" date="2021" name="Genome Biol. Evol.">
        <title>A High-Quality Reference Genome for a Parasitic Bivalve with Doubly Uniparental Inheritance (Bivalvia: Unionida).</title>
        <authorList>
            <person name="Smith C.H."/>
        </authorList>
    </citation>
    <scope>NUCLEOTIDE SEQUENCE</scope>
    <source>
        <strain evidence="2">CHS0354</strain>
    </source>
</reference>
<reference evidence="2" key="2">
    <citation type="journal article" date="2021" name="Genome Biol. Evol.">
        <title>Developing a high-quality reference genome for a parasitic bivalve with doubly uniparental inheritance (Bivalvia: Unionida).</title>
        <authorList>
            <person name="Smith C.H."/>
        </authorList>
    </citation>
    <scope>NUCLEOTIDE SEQUENCE</scope>
    <source>
        <strain evidence="2">CHS0354</strain>
        <tissue evidence="2">Mantle</tissue>
    </source>
</reference>